<dbReference type="Pfam" id="PF00677">
    <property type="entry name" value="Lum_binding"/>
    <property type="match status" value="2"/>
</dbReference>
<name>A0A2H9T481_9ZZZZ</name>
<dbReference type="InterPro" id="IPR023366">
    <property type="entry name" value="ATP_synth_asu-like_sf"/>
</dbReference>
<evidence type="ECO:0000256" key="4">
    <source>
        <dbReference type="ARBA" id="ARBA00012827"/>
    </source>
</evidence>
<proteinExistence type="predicted"/>
<dbReference type="FunFam" id="2.40.30.20:FF:000004">
    <property type="entry name" value="Riboflavin synthase, alpha subunit"/>
    <property type="match status" value="1"/>
</dbReference>
<reference evidence="10" key="1">
    <citation type="journal article" date="2017" name="Appl. Environ. Microbiol.">
        <title>Molecular characterization of an Endozoicomonas-like organism causing infection in king scallop Pecten maximus L.</title>
        <authorList>
            <person name="Cano I."/>
            <person name="van Aerle R."/>
            <person name="Ross S."/>
            <person name="Verner-Jeffreys D.W."/>
            <person name="Paley R.K."/>
            <person name="Rimmer G."/>
            <person name="Ryder D."/>
            <person name="Hooper P."/>
            <person name="Stone D."/>
            <person name="Feist S.W."/>
        </authorList>
    </citation>
    <scope>NUCLEOTIDE SEQUENCE</scope>
</reference>
<keyword evidence="7 10" id="KW-0808">Transferase</keyword>
<gene>
    <name evidence="10" type="primary">ribE</name>
    <name evidence="10" type="ORF">CI610_03062</name>
</gene>
<dbReference type="FunFam" id="2.40.30.20:FF:000003">
    <property type="entry name" value="Riboflavin synthase, alpha subunit"/>
    <property type="match status" value="1"/>
</dbReference>
<dbReference type="InterPro" id="IPR017938">
    <property type="entry name" value="Riboflavin_synthase-like_b-brl"/>
</dbReference>
<comment type="caution">
    <text evidence="10">The sequence shown here is derived from an EMBL/GenBank/DDBJ whole genome shotgun (WGS) entry which is preliminary data.</text>
</comment>
<evidence type="ECO:0000259" key="9">
    <source>
        <dbReference type="PROSITE" id="PS51177"/>
    </source>
</evidence>
<dbReference type="PANTHER" id="PTHR21098">
    <property type="entry name" value="RIBOFLAVIN SYNTHASE ALPHA CHAIN"/>
    <property type="match status" value="1"/>
</dbReference>
<evidence type="ECO:0000313" key="10">
    <source>
        <dbReference type="EMBL" id="PJE78011.1"/>
    </source>
</evidence>
<dbReference type="NCBIfam" id="NF006767">
    <property type="entry name" value="PRK09289.1"/>
    <property type="match status" value="1"/>
</dbReference>
<keyword evidence="8" id="KW-0677">Repeat</keyword>
<comment type="function">
    <text evidence="2">Catalyzes the dismutation of two molecules of 6,7-dimethyl-8-ribityllumazine, resulting in the formation of riboflavin and 5-amino-6-(D-ribitylamino)uracil.</text>
</comment>
<feature type="domain" description="Lumazine-binding" evidence="9">
    <location>
        <begin position="1"/>
        <end position="97"/>
    </location>
</feature>
<organism evidence="10">
    <name type="scientific">invertebrate metagenome</name>
    <dbReference type="NCBI Taxonomy" id="1711999"/>
    <lineage>
        <taxon>unclassified sequences</taxon>
        <taxon>metagenomes</taxon>
        <taxon>organismal metagenomes</taxon>
    </lineage>
</organism>
<protein>
    <recommendedName>
        <fullName evidence="5">Riboflavin synthase</fullName>
        <ecNumber evidence="4">2.5.1.9</ecNumber>
    </recommendedName>
</protein>
<dbReference type="AlphaFoldDB" id="A0A2H9T481"/>
<dbReference type="PIRSF" id="PIRSF000498">
    <property type="entry name" value="Riboflavin_syn_A"/>
    <property type="match status" value="1"/>
</dbReference>
<dbReference type="NCBIfam" id="NF009566">
    <property type="entry name" value="PRK13020.1"/>
    <property type="match status" value="1"/>
</dbReference>
<dbReference type="GO" id="GO:0004746">
    <property type="term" value="F:riboflavin synthase activity"/>
    <property type="evidence" value="ECO:0007669"/>
    <property type="project" value="UniProtKB-EC"/>
</dbReference>
<dbReference type="NCBIfam" id="TIGR00187">
    <property type="entry name" value="ribE"/>
    <property type="match status" value="1"/>
</dbReference>
<comment type="pathway">
    <text evidence="3">Cofactor biosynthesis; riboflavin biosynthesis; riboflavin from 2-hydroxy-3-oxobutyl phosphate and 5-amino-6-(D-ribitylamino)uracil: step 2/2.</text>
</comment>
<evidence type="ECO:0000256" key="3">
    <source>
        <dbReference type="ARBA" id="ARBA00004887"/>
    </source>
</evidence>
<dbReference type="Gene3D" id="2.40.30.20">
    <property type="match status" value="2"/>
</dbReference>
<dbReference type="CDD" id="cd00402">
    <property type="entry name" value="Riboflavin_synthase_like"/>
    <property type="match status" value="1"/>
</dbReference>
<evidence type="ECO:0000256" key="1">
    <source>
        <dbReference type="ARBA" id="ARBA00000968"/>
    </source>
</evidence>
<dbReference type="EMBL" id="NSIT01000295">
    <property type="protein sequence ID" value="PJE78011.1"/>
    <property type="molecule type" value="Genomic_DNA"/>
</dbReference>
<dbReference type="InterPro" id="IPR001783">
    <property type="entry name" value="Lumazine-bd"/>
</dbReference>
<dbReference type="InterPro" id="IPR026017">
    <property type="entry name" value="Lumazine-bd_dom"/>
</dbReference>
<dbReference type="SUPFAM" id="SSF63380">
    <property type="entry name" value="Riboflavin synthase domain-like"/>
    <property type="match status" value="2"/>
</dbReference>
<evidence type="ECO:0000256" key="8">
    <source>
        <dbReference type="ARBA" id="ARBA00022737"/>
    </source>
</evidence>
<keyword evidence="6" id="KW-0686">Riboflavin biosynthesis</keyword>
<evidence type="ECO:0000256" key="5">
    <source>
        <dbReference type="ARBA" id="ARBA00013950"/>
    </source>
</evidence>
<evidence type="ECO:0000256" key="6">
    <source>
        <dbReference type="ARBA" id="ARBA00022619"/>
    </source>
</evidence>
<evidence type="ECO:0000256" key="2">
    <source>
        <dbReference type="ARBA" id="ARBA00002803"/>
    </source>
</evidence>
<dbReference type="GO" id="GO:0009231">
    <property type="term" value="P:riboflavin biosynthetic process"/>
    <property type="evidence" value="ECO:0007669"/>
    <property type="project" value="UniProtKB-KW"/>
</dbReference>
<comment type="catalytic activity">
    <reaction evidence="1">
        <text>2 6,7-dimethyl-8-(1-D-ribityl)lumazine + H(+) = 5-amino-6-(D-ribitylamino)uracil + riboflavin</text>
        <dbReference type="Rhea" id="RHEA:20772"/>
        <dbReference type="ChEBI" id="CHEBI:15378"/>
        <dbReference type="ChEBI" id="CHEBI:15934"/>
        <dbReference type="ChEBI" id="CHEBI:57986"/>
        <dbReference type="ChEBI" id="CHEBI:58201"/>
        <dbReference type="EC" id="2.5.1.9"/>
    </reaction>
</comment>
<sequence>MFTGIVEATGTVHSMQHQQGDVSLHIVSDSLDMKDIQLGDSIATSGVCLTVTQLSGHGYIADVSKETLQLTTLGHLSTGSLVNLERALTPTSRLGGHLVSGHVDGIGKVLSAEPSARSVRFWLEAPFALARYIAHKGSIAIDGISLTVNEVGEGAKGGQFSVNIVPHTQQKTTIAHWKPGQNVNLEVDQVARYLERLMDPALRETATQPTSPITKTLLANNGFLR</sequence>
<dbReference type="PROSITE" id="PS51177">
    <property type="entry name" value="LUMAZINE_BIND"/>
    <property type="match status" value="2"/>
</dbReference>
<feature type="domain" description="Lumazine-binding" evidence="9">
    <location>
        <begin position="98"/>
        <end position="198"/>
    </location>
</feature>
<dbReference type="PANTHER" id="PTHR21098:SF12">
    <property type="entry name" value="RIBOFLAVIN SYNTHASE"/>
    <property type="match status" value="1"/>
</dbReference>
<evidence type="ECO:0000256" key="7">
    <source>
        <dbReference type="ARBA" id="ARBA00022679"/>
    </source>
</evidence>
<dbReference type="EC" id="2.5.1.9" evidence="4"/>
<accession>A0A2H9T481</accession>